<comment type="caution">
    <text evidence="1">The sequence shown here is derived from an EMBL/GenBank/DDBJ whole genome shotgun (WGS) entry which is preliminary data.</text>
</comment>
<protein>
    <submittedName>
        <fullName evidence="1">Uncharacterized protein</fullName>
    </submittedName>
</protein>
<dbReference type="AlphaFoldDB" id="A0A699X967"/>
<proteinExistence type="predicted"/>
<organism evidence="1">
    <name type="scientific">Tanacetum cinerariifolium</name>
    <name type="common">Dalmatian daisy</name>
    <name type="synonym">Chrysanthemum cinerariifolium</name>
    <dbReference type="NCBI Taxonomy" id="118510"/>
    <lineage>
        <taxon>Eukaryota</taxon>
        <taxon>Viridiplantae</taxon>
        <taxon>Streptophyta</taxon>
        <taxon>Embryophyta</taxon>
        <taxon>Tracheophyta</taxon>
        <taxon>Spermatophyta</taxon>
        <taxon>Magnoliopsida</taxon>
        <taxon>eudicotyledons</taxon>
        <taxon>Gunneridae</taxon>
        <taxon>Pentapetalae</taxon>
        <taxon>asterids</taxon>
        <taxon>campanulids</taxon>
        <taxon>Asterales</taxon>
        <taxon>Asteraceae</taxon>
        <taxon>Asteroideae</taxon>
        <taxon>Anthemideae</taxon>
        <taxon>Anthemidinae</taxon>
        <taxon>Tanacetum</taxon>
    </lineage>
</organism>
<gene>
    <name evidence="1" type="ORF">Tci_928098</name>
</gene>
<accession>A0A699X967</accession>
<evidence type="ECO:0000313" key="1">
    <source>
        <dbReference type="EMBL" id="GFD56129.1"/>
    </source>
</evidence>
<dbReference type="EMBL" id="BKCJ011825699">
    <property type="protein sequence ID" value="GFD56129.1"/>
    <property type="molecule type" value="Genomic_DNA"/>
</dbReference>
<name>A0A699X967_TANCI</name>
<feature type="non-terminal residue" evidence="1">
    <location>
        <position position="44"/>
    </location>
</feature>
<reference evidence="1" key="1">
    <citation type="journal article" date="2019" name="Sci. Rep.">
        <title>Draft genome of Tanacetum cinerariifolium, the natural source of mosquito coil.</title>
        <authorList>
            <person name="Yamashiro T."/>
            <person name="Shiraishi A."/>
            <person name="Satake H."/>
            <person name="Nakayama K."/>
        </authorList>
    </citation>
    <scope>NUCLEOTIDE SEQUENCE</scope>
</reference>
<sequence length="44" mass="4616">MVTERQEGLSIVNLKPDQDGATLIRDGLLPEVLGLLAGLQPASS</sequence>